<name>A0A1X0NG43_9TRYP</name>
<organism evidence="1 2">
    <name type="scientific">Trypanosoma theileri</name>
    <dbReference type="NCBI Taxonomy" id="67003"/>
    <lineage>
        <taxon>Eukaryota</taxon>
        <taxon>Discoba</taxon>
        <taxon>Euglenozoa</taxon>
        <taxon>Kinetoplastea</taxon>
        <taxon>Metakinetoplastina</taxon>
        <taxon>Trypanosomatida</taxon>
        <taxon>Trypanosomatidae</taxon>
        <taxon>Trypanosoma</taxon>
    </lineage>
</organism>
<comment type="caution">
    <text evidence="1">The sequence shown here is derived from an EMBL/GenBank/DDBJ whole genome shotgun (WGS) entry which is preliminary data.</text>
</comment>
<reference evidence="1 2" key="1">
    <citation type="submission" date="2017-03" db="EMBL/GenBank/DDBJ databases">
        <title>An alternative strategy for trypanosome survival in the mammalian bloodstream revealed through genome and transcriptome analysis of the ubiquitous bovine parasite Trypanosoma (Megatrypanum) theileri.</title>
        <authorList>
            <person name="Kelly S."/>
            <person name="Ivens A."/>
            <person name="Mott A."/>
            <person name="O'Neill E."/>
            <person name="Emms D."/>
            <person name="Macleod O."/>
            <person name="Voorheis P."/>
            <person name="Matthews J."/>
            <person name="Matthews K."/>
            <person name="Carrington M."/>
        </authorList>
    </citation>
    <scope>NUCLEOTIDE SEQUENCE [LARGE SCALE GENOMIC DNA]</scope>
    <source>
        <strain evidence="1">Edinburgh</strain>
    </source>
</reference>
<evidence type="ECO:0000313" key="2">
    <source>
        <dbReference type="Proteomes" id="UP000192257"/>
    </source>
</evidence>
<dbReference type="RefSeq" id="XP_028877499.1">
    <property type="nucleotide sequence ID" value="XM_029031219.1"/>
</dbReference>
<proteinExistence type="predicted"/>
<dbReference type="EMBL" id="NBCO01000071">
    <property type="protein sequence ID" value="ORC83433.1"/>
    <property type="molecule type" value="Genomic_DNA"/>
</dbReference>
<feature type="non-terminal residue" evidence="1">
    <location>
        <position position="97"/>
    </location>
</feature>
<keyword evidence="2" id="KW-1185">Reference proteome</keyword>
<sequence>TTLRKPKTQSEFLSDLLYFHANFFPPPPPPRLPFGHRRGRAELWYHYASKWDITHRLPPPPRTPLPEMALEQQQQLQRFTRTPYHGDRWLKISERWY</sequence>
<evidence type="ECO:0000313" key="1">
    <source>
        <dbReference type="EMBL" id="ORC83433.1"/>
    </source>
</evidence>
<dbReference type="Proteomes" id="UP000192257">
    <property type="component" value="Unassembled WGS sequence"/>
</dbReference>
<dbReference type="VEuPathDB" id="TriTrypDB:TM35_000711140"/>
<dbReference type="AlphaFoldDB" id="A0A1X0NG43"/>
<dbReference type="OrthoDB" id="246109at2759"/>
<gene>
    <name evidence="1" type="ORF">TM35_000711140</name>
</gene>
<protein>
    <submittedName>
        <fullName evidence="1">Pterin-4-alpha-carbinolamine dehydratase</fullName>
    </submittedName>
</protein>
<feature type="non-terminal residue" evidence="1">
    <location>
        <position position="1"/>
    </location>
</feature>
<accession>A0A1X0NG43</accession>
<dbReference type="GeneID" id="39990999"/>